<dbReference type="RefSeq" id="WP_231839701.1">
    <property type="nucleotide sequence ID" value="NZ_CP103445.1"/>
</dbReference>
<sequence length="105" mass="10995">MQNRPFPQPSASHRAAHGACGLRQPAPGRRPSTAQRAAPRPPALIMIVLTWRCSSGKRWYDAAVQAQRPRPGGSVRGQKGASGLPGYAAAEKVHCPSAGASHHAG</sequence>
<evidence type="ECO:0000313" key="2">
    <source>
        <dbReference type="EMBL" id="UWS34475.1"/>
    </source>
</evidence>
<name>A0ABY5XBG5_ERWPY</name>
<dbReference type="Proteomes" id="UP001058553">
    <property type="component" value="Chromosome"/>
</dbReference>
<protein>
    <submittedName>
        <fullName evidence="2">Uncharacterized protein</fullName>
    </submittedName>
</protein>
<keyword evidence="3" id="KW-1185">Reference proteome</keyword>
<feature type="region of interest" description="Disordered" evidence="1">
    <location>
        <begin position="65"/>
        <end position="85"/>
    </location>
</feature>
<reference evidence="2" key="1">
    <citation type="submission" date="2022-07" db="EMBL/GenBank/DDBJ databases">
        <title>Genetic diversity of Erwinia pyrifoliae.</title>
        <authorList>
            <person name="Park D.S."/>
            <person name="Ham H."/>
        </authorList>
    </citation>
    <scope>NUCLEOTIDE SEQUENCE</scope>
    <source>
        <strain evidence="2">CP201486</strain>
    </source>
</reference>
<proteinExistence type="predicted"/>
<evidence type="ECO:0000313" key="3">
    <source>
        <dbReference type="Proteomes" id="UP001058553"/>
    </source>
</evidence>
<feature type="compositionally biased region" description="Polar residues" evidence="1">
    <location>
        <begin position="1"/>
        <end position="11"/>
    </location>
</feature>
<dbReference type="EMBL" id="CP103445">
    <property type="protein sequence ID" value="UWS34475.1"/>
    <property type="molecule type" value="Genomic_DNA"/>
</dbReference>
<gene>
    <name evidence="2" type="ORF">NYP84_04675</name>
</gene>
<organism evidence="2 3">
    <name type="scientific">Erwinia pyrifoliae</name>
    <dbReference type="NCBI Taxonomy" id="79967"/>
    <lineage>
        <taxon>Bacteria</taxon>
        <taxon>Pseudomonadati</taxon>
        <taxon>Pseudomonadota</taxon>
        <taxon>Gammaproteobacteria</taxon>
        <taxon>Enterobacterales</taxon>
        <taxon>Erwiniaceae</taxon>
        <taxon>Erwinia</taxon>
    </lineage>
</organism>
<evidence type="ECO:0000256" key="1">
    <source>
        <dbReference type="SAM" id="MobiDB-lite"/>
    </source>
</evidence>
<accession>A0ABY5XBG5</accession>
<feature type="region of interest" description="Disordered" evidence="1">
    <location>
        <begin position="1"/>
        <end position="41"/>
    </location>
</feature>